<evidence type="ECO:0000313" key="3">
    <source>
        <dbReference type="Proteomes" id="UP000183210"/>
    </source>
</evidence>
<proteinExistence type="predicted"/>
<feature type="chain" id="PRO_5040773690" evidence="1">
    <location>
        <begin position="29"/>
        <end position="64"/>
    </location>
</feature>
<evidence type="ECO:0000313" key="2">
    <source>
        <dbReference type="EMBL" id="SER28782.1"/>
    </source>
</evidence>
<feature type="signal peptide" evidence="1">
    <location>
        <begin position="1"/>
        <end position="28"/>
    </location>
</feature>
<keyword evidence="2" id="KW-0121">Carboxypeptidase</keyword>
<accession>A0A9X8MGL5</accession>
<evidence type="ECO:0000256" key="1">
    <source>
        <dbReference type="SAM" id="SignalP"/>
    </source>
</evidence>
<gene>
    <name evidence="2" type="ORF">SAMN05216409_11613</name>
</gene>
<dbReference type="Proteomes" id="UP000183210">
    <property type="component" value="Unassembled WGS sequence"/>
</dbReference>
<dbReference type="EMBL" id="FOEV01000016">
    <property type="protein sequence ID" value="SER28782.1"/>
    <property type="molecule type" value="Genomic_DNA"/>
</dbReference>
<reference evidence="2 3" key="1">
    <citation type="submission" date="2016-10" db="EMBL/GenBank/DDBJ databases">
        <authorList>
            <person name="Varghese N."/>
            <person name="Submissions S."/>
        </authorList>
    </citation>
    <scope>NUCLEOTIDE SEQUENCE [LARGE SCALE GENOMIC DNA]</scope>
    <source>
        <strain evidence="2 3">LMG 21974</strain>
    </source>
</reference>
<comment type="caution">
    <text evidence="2">The sequence shown here is derived from an EMBL/GenBank/DDBJ whole genome shotgun (WGS) entry which is preliminary data.</text>
</comment>
<name>A0A9X8MGL5_9PSED</name>
<dbReference type="GO" id="GO:0004180">
    <property type="term" value="F:carboxypeptidase activity"/>
    <property type="evidence" value="ECO:0007669"/>
    <property type="project" value="UniProtKB-KW"/>
</dbReference>
<keyword evidence="2" id="KW-0378">Hydrolase</keyword>
<organism evidence="2 3">
    <name type="scientific">Pseudomonas lutea</name>
    <dbReference type="NCBI Taxonomy" id="243924"/>
    <lineage>
        <taxon>Bacteria</taxon>
        <taxon>Pseudomonadati</taxon>
        <taxon>Pseudomonadota</taxon>
        <taxon>Gammaproteobacteria</taxon>
        <taxon>Pseudomonadales</taxon>
        <taxon>Pseudomonadaceae</taxon>
        <taxon>Pseudomonas</taxon>
    </lineage>
</organism>
<protein>
    <submittedName>
        <fullName evidence="2">Glutamate carboxypeptidase</fullName>
    </submittedName>
</protein>
<dbReference type="AlphaFoldDB" id="A0A9X8MGL5"/>
<keyword evidence="2" id="KW-0645">Protease</keyword>
<keyword evidence="1" id="KW-0732">Signal</keyword>
<sequence>MTVMLRRATCSLTLAIAFAFSTASTVQAEPNHSVQSHAEQYKEEALKLLEQLVNIDSARVMHLV</sequence>